<protein>
    <submittedName>
        <fullName evidence="1">Uncharacterized protein</fullName>
    </submittedName>
</protein>
<dbReference type="EMBL" id="ML179814">
    <property type="protein sequence ID" value="THU81367.1"/>
    <property type="molecule type" value="Genomic_DNA"/>
</dbReference>
<proteinExistence type="predicted"/>
<dbReference type="OrthoDB" id="2634326at2759"/>
<keyword evidence="2" id="KW-1185">Reference proteome</keyword>
<sequence>MGAFTDNLDVADMLFRMGIPLWLVRPTTLLASTRIDKVVAPLDETFEHHLPLRAPGLELDVSHRVPEHELIYTGLPGSYRRYLKMGLYVYKLFSYPSLLGT</sequence>
<organism evidence="1 2">
    <name type="scientific">Dendrothele bispora (strain CBS 962.96)</name>
    <dbReference type="NCBI Taxonomy" id="1314807"/>
    <lineage>
        <taxon>Eukaryota</taxon>
        <taxon>Fungi</taxon>
        <taxon>Dikarya</taxon>
        <taxon>Basidiomycota</taxon>
        <taxon>Agaricomycotina</taxon>
        <taxon>Agaricomycetes</taxon>
        <taxon>Agaricomycetidae</taxon>
        <taxon>Agaricales</taxon>
        <taxon>Agaricales incertae sedis</taxon>
        <taxon>Dendrothele</taxon>
    </lineage>
</organism>
<dbReference type="AlphaFoldDB" id="A0A4S8KZ76"/>
<reference evidence="1 2" key="1">
    <citation type="journal article" date="2019" name="Nat. Ecol. Evol.">
        <title>Megaphylogeny resolves global patterns of mushroom evolution.</title>
        <authorList>
            <person name="Varga T."/>
            <person name="Krizsan K."/>
            <person name="Foldi C."/>
            <person name="Dima B."/>
            <person name="Sanchez-Garcia M."/>
            <person name="Sanchez-Ramirez S."/>
            <person name="Szollosi G.J."/>
            <person name="Szarkandi J.G."/>
            <person name="Papp V."/>
            <person name="Albert L."/>
            <person name="Andreopoulos W."/>
            <person name="Angelini C."/>
            <person name="Antonin V."/>
            <person name="Barry K.W."/>
            <person name="Bougher N.L."/>
            <person name="Buchanan P."/>
            <person name="Buyck B."/>
            <person name="Bense V."/>
            <person name="Catcheside P."/>
            <person name="Chovatia M."/>
            <person name="Cooper J."/>
            <person name="Damon W."/>
            <person name="Desjardin D."/>
            <person name="Finy P."/>
            <person name="Geml J."/>
            <person name="Haridas S."/>
            <person name="Hughes K."/>
            <person name="Justo A."/>
            <person name="Karasinski D."/>
            <person name="Kautmanova I."/>
            <person name="Kiss B."/>
            <person name="Kocsube S."/>
            <person name="Kotiranta H."/>
            <person name="LaButti K.M."/>
            <person name="Lechner B.E."/>
            <person name="Liimatainen K."/>
            <person name="Lipzen A."/>
            <person name="Lukacs Z."/>
            <person name="Mihaltcheva S."/>
            <person name="Morgado L.N."/>
            <person name="Niskanen T."/>
            <person name="Noordeloos M.E."/>
            <person name="Ohm R.A."/>
            <person name="Ortiz-Santana B."/>
            <person name="Ovrebo C."/>
            <person name="Racz N."/>
            <person name="Riley R."/>
            <person name="Savchenko A."/>
            <person name="Shiryaev A."/>
            <person name="Soop K."/>
            <person name="Spirin V."/>
            <person name="Szebenyi C."/>
            <person name="Tomsovsky M."/>
            <person name="Tulloss R.E."/>
            <person name="Uehling J."/>
            <person name="Grigoriev I.V."/>
            <person name="Vagvolgyi C."/>
            <person name="Papp T."/>
            <person name="Martin F.M."/>
            <person name="Miettinen O."/>
            <person name="Hibbett D.S."/>
            <person name="Nagy L.G."/>
        </authorList>
    </citation>
    <scope>NUCLEOTIDE SEQUENCE [LARGE SCALE GENOMIC DNA]</scope>
    <source>
        <strain evidence="1 2">CBS 962.96</strain>
    </source>
</reference>
<evidence type="ECO:0000313" key="2">
    <source>
        <dbReference type="Proteomes" id="UP000297245"/>
    </source>
</evidence>
<evidence type="ECO:0000313" key="1">
    <source>
        <dbReference type="EMBL" id="THU81367.1"/>
    </source>
</evidence>
<dbReference type="Proteomes" id="UP000297245">
    <property type="component" value="Unassembled WGS sequence"/>
</dbReference>
<gene>
    <name evidence="1" type="ORF">K435DRAFT_555056</name>
</gene>
<feature type="non-terminal residue" evidence="1">
    <location>
        <position position="101"/>
    </location>
</feature>
<accession>A0A4S8KZ76</accession>
<name>A0A4S8KZ76_DENBC</name>